<dbReference type="AlphaFoldDB" id="A0A9P5YPG2"/>
<name>A0A9P5YPG2_9AGAR</name>
<dbReference type="EMBL" id="MU155474">
    <property type="protein sequence ID" value="KAF9473059.1"/>
    <property type="molecule type" value="Genomic_DNA"/>
</dbReference>
<proteinExistence type="predicted"/>
<dbReference type="Proteomes" id="UP000807469">
    <property type="component" value="Unassembled WGS sequence"/>
</dbReference>
<keyword evidence="3" id="KW-1185">Reference proteome</keyword>
<organism evidence="2 3">
    <name type="scientific">Pholiota conissans</name>
    <dbReference type="NCBI Taxonomy" id="109636"/>
    <lineage>
        <taxon>Eukaryota</taxon>
        <taxon>Fungi</taxon>
        <taxon>Dikarya</taxon>
        <taxon>Basidiomycota</taxon>
        <taxon>Agaricomycotina</taxon>
        <taxon>Agaricomycetes</taxon>
        <taxon>Agaricomycetidae</taxon>
        <taxon>Agaricales</taxon>
        <taxon>Agaricineae</taxon>
        <taxon>Strophariaceae</taxon>
        <taxon>Pholiota</taxon>
    </lineage>
</organism>
<reference evidence="2" key="1">
    <citation type="submission" date="2020-11" db="EMBL/GenBank/DDBJ databases">
        <authorList>
            <consortium name="DOE Joint Genome Institute"/>
            <person name="Ahrendt S."/>
            <person name="Riley R."/>
            <person name="Andreopoulos W."/>
            <person name="Labutti K."/>
            <person name="Pangilinan J."/>
            <person name="Ruiz-Duenas F.J."/>
            <person name="Barrasa J.M."/>
            <person name="Sanchez-Garcia M."/>
            <person name="Camarero S."/>
            <person name="Miyauchi S."/>
            <person name="Serrano A."/>
            <person name="Linde D."/>
            <person name="Babiker R."/>
            <person name="Drula E."/>
            <person name="Ayuso-Fernandez I."/>
            <person name="Pacheco R."/>
            <person name="Padilla G."/>
            <person name="Ferreira P."/>
            <person name="Barriuso J."/>
            <person name="Kellner H."/>
            <person name="Castanera R."/>
            <person name="Alfaro M."/>
            <person name="Ramirez L."/>
            <person name="Pisabarro A.G."/>
            <person name="Kuo A."/>
            <person name="Tritt A."/>
            <person name="Lipzen A."/>
            <person name="He G."/>
            <person name="Yan M."/>
            <person name="Ng V."/>
            <person name="Cullen D."/>
            <person name="Martin F."/>
            <person name="Rosso M.-N."/>
            <person name="Henrissat B."/>
            <person name="Hibbett D."/>
            <person name="Martinez A.T."/>
            <person name="Grigoriev I.V."/>
        </authorList>
    </citation>
    <scope>NUCLEOTIDE SEQUENCE</scope>
    <source>
        <strain evidence="2">CIRM-BRFM 674</strain>
    </source>
</reference>
<comment type="caution">
    <text evidence="2">The sequence shown here is derived from an EMBL/GenBank/DDBJ whole genome shotgun (WGS) entry which is preliminary data.</text>
</comment>
<accession>A0A9P5YPG2</accession>
<keyword evidence="1" id="KW-0732">Signal</keyword>
<evidence type="ECO:0000256" key="1">
    <source>
        <dbReference type="SAM" id="SignalP"/>
    </source>
</evidence>
<evidence type="ECO:0000313" key="2">
    <source>
        <dbReference type="EMBL" id="KAF9473059.1"/>
    </source>
</evidence>
<feature type="signal peptide" evidence="1">
    <location>
        <begin position="1"/>
        <end position="17"/>
    </location>
</feature>
<sequence length="335" mass="35118">MLPQILSTLALAAVASAAVAKAVPPSLRGAWYKPPVALNTTDKFTDTASIVSAVQAQKVTANKVITNAATTISPSTPEGYELVFGPTNGANNAPGYMGFTFLSSYDVDACAHQCNTRGADAQGGACQYFNIWRAVVNGVPTTYTCSMYYIVADVSTAVNTGQGNLQVTLSRGYKRKNLAIDGGFEGYNACSFFCFDESYANWVGTSPAGGDFDASIFFYQPYAHSGNAVALLGSAEGSDALSGTLTAGAPLNTVAGKHYSIGFFHASSFSSPAEEAAAFVDVKWNGATVATIHPGFSNWQFFQFPVTAAGHDILSFHGGAAPAWSFLDDITVFQV</sequence>
<gene>
    <name evidence="2" type="ORF">BDN70DRAFT_966919</name>
</gene>
<feature type="chain" id="PRO_5040261574" evidence="1">
    <location>
        <begin position="18"/>
        <end position="335"/>
    </location>
</feature>
<protein>
    <submittedName>
        <fullName evidence="2">Uncharacterized protein</fullName>
    </submittedName>
</protein>
<dbReference type="OrthoDB" id="271448at2759"/>
<evidence type="ECO:0000313" key="3">
    <source>
        <dbReference type="Proteomes" id="UP000807469"/>
    </source>
</evidence>